<organism evidence="1">
    <name type="scientific">Nicotiana tabacum</name>
    <name type="common">Common tobacco</name>
    <dbReference type="NCBI Taxonomy" id="4097"/>
    <lineage>
        <taxon>Eukaryota</taxon>
        <taxon>Viridiplantae</taxon>
        <taxon>Streptophyta</taxon>
        <taxon>Embryophyta</taxon>
        <taxon>Tracheophyta</taxon>
        <taxon>Spermatophyta</taxon>
        <taxon>Magnoliopsida</taxon>
        <taxon>eudicotyledons</taxon>
        <taxon>Gunneridae</taxon>
        <taxon>Pentapetalae</taxon>
        <taxon>asterids</taxon>
        <taxon>lamiids</taxon>
        <taxon>Solanales</taxon>
        <taxon>Solanaceae</taxon>
        <taxon>Nicotianoideae</taxon>
        <taxon>Nicotianeae</taxon>
        <taxon>Nicotiana</taxon>
    </lineage>
</organism>
<reference evidence="1" key="1">
    <citation type="submission" date="2025-08" db="UniProtKB">
        <authorList>
            <consortium name="RefSeq"/>
        </authorList>
    </citation>
    <scope>IDENTIFICATION</scope>
</reference>
<accession>A0A1S3YV99</accession>
<name>A0A1S3YV99_TOBAC</name>
<dbReference type="AlphaFoldDB" id="A0A1S3YV99"/>
<sequence length="197" mass="22576">MKQAMKDLNNAKYSAVGENINQCRKKLCELQKQMREPGQVEDMVLEENDTKVQLEKWLGVEESIMKQKSRVQWLKLGDANITYFFASTKNIYSQNKIKSLIMRNGEVVQTKQEIEEEVLGFYKQLLGSTTESLPAINPVVMRDGPLVNRQQQLQLVKGVYKEEIYQALLGISDNKAFGCDGFNALFFKKAWLWLGTG</sequence>
<proteinExistence type="predicted"/>
<dbReference type="STRING" id="4097.A0A1S3YV99"/>
<dbReference type="OrthoDB" id="1215883at2759"/>
<dbReference type="PaxDb" id="4097-A0A1S3YV99"/>
<protein>
    <submittedName>
        <fullName evidence="1">Uncharacterized protein</fullName>
    </submittedName>
</protein>
<dbReference type="KEGG" id="nta:107779965"/>
<evidence type="ECO:0000313" key="1">
    <source>
        <dbReference type="RefSeq" id="XP_016455955.1"/>
    </source>
</evidence>
<dbReference type="RefSeq" id="XP_016455955.1">
    <property type="nucleotide sequence ID" value="XM_016600469.1"/>
</dbReference>
<gene>
    <name evidence="1" type="primary">LOC107779965</name>
</gene>